<keyword evidence="2" id="KW-1185">Reference proteome</keyword>
<reference evidence="1 2" key="1">
    <citation type="journal article" date="2019" name="Int. J. Syst. Evol. Microbiol.">
        <title>The Global Catalogue of Microorganisms (GCM) 10K type strain sequencing project: providing services to taxonomists for standard genome sequencing and annotation.</title>
        <authorList>
            <consortium name="The Broad Institute Genomics Platform"/>
            <consortium name="The Broad Institute Genome Sequencing Center for Infectious Disease"/>
            <person name="Wu L."/>
            <person name="Ma J."/>
        </authorList>
    </citation>
    <scope>NUCLEOTIDE SEQUENCE [LARGE SCALE GENOMIC DNA]</scope>
    <source>
        <strain evidence="1 2">JCM 10649</strain>
    </source>
</reference>
<proteinExistence type="predicted"/>
<gene>
    <name evidence="1" type="ORF">GCM10009544_66160</name>
</gene>
<evidence type="ECO:0008006" key="3">
    <source>
        <dbReference type="Google" id="ProtNLM"/>
    </source>
</evidence>
<evidence type="ECO:0000313" key="2">
    <source>
        <dbReference type="Proteomes" id="UP001499895"/>
    </source>
</evidence>
<dbReference type="Proteomes" id="UP001499895">
    <property type="component" value="Unassembled WGS sequence"/>
</dbReference>
<organism evidence="1 2">
    <name type="scientific">Streptomyces stramineus</name>
    <dbReference type="NCBI Taxonomy" id="173861"/>
    <lineage>
        <taxon>Bacteria</taxon>
        <taxon>Bacillati</taxon>
        <taxon>Actinomycetota</taxon>
        <taxon>Actinomycetes</taxon>
        <taxon>Kitasatosporales</taxon>
        <taxon>Streptomycetaceae</taxon>
        <taxon>Streptomyces</taxon>
    </lineage>
</organism>
<protein>
    <recommendedName>
        <fullName evidence="3">Transposase</fullName>
    </recommendedName>
</protein>
<sequence length="305" mass="32255">MNGDRNATLPAADPFTSLAAHFGMLLGVADLETVVGHAWAKVRLHNAWLHGGGVVWGFGISVEGPSREVQVSPGLAVDGLGRELHLPTLSCLDIAQWLEENRERVTMRETPEGDTFDAHVVARFRACLARPVPALVSPCEGADAETAFSRLRETAELLLVPQRSVRTVRYPRLRRLFGLPGTGDAKRDAAVGREVDPLRARAENAAESERPDVWLDAVRRCAALDTVDRRPAGLDGQDGSALLPGAEPADVVLGDLTGLRLTTVDGATTACVGAVDVATRTSHVDTTTLVELAAAGAIPQGGACS</sequence>
<evidence type="ECO:0000313" key="1">
    <source>
        <dbReference type="EMBL" id="GAA0497733.1"/>
    </source>
</evidence>
<accession>A0ABN1BHB7</accession>
<name>A0ABN1BHB7_9ACTN</name>
<comment type="caution">
    <text evidence="1">The sequence shown here is derived from an EMBL/GenBank/DDBJ whole genome shotgun (WGS) entry which is preliminary data.</text>
</comment>
<dbReference type="EMBL" id="BAAAHB010000180">
    <property type="protein sequence ID" value="GAA0497733.1"/>
    <property type="molecule type" value="Genomic_DNA"/>
</dbReference>